<keyword evidence="11" id="KW-1185">Reference proteome</keyword>
<dbReference type="AlphaFoldDB" id="A0A8S1ZS04"/>
<evidence type="ECO:0000256" key="5">
    <source>
        <dbReference type="ARBA" id="ARBA00022801"/>
    </source>
</evidence>
<feature type="domain" description="Endonuclease/exonuclease/phosphatase" evidence="9">
    <location>
        <begin position="60"/>
        <end position="297"/>
    </location>
</feature>
<protein>
    <recommendedName>
        <fullName evidence="9">Endonuclease/exonuclease/phosphatase domain-containing protein</fullName>
    </recommendedName>
</protein>
<keyword evidence="6" id="KW-0442">Lipid degradation</keyword>
<evidence type="ECO:0000256" key="1">
    <source>
        <dbReference type="ARBA" id="ARBA00004613"/>
    </source>
</evidence>
<evidence type="ECO:0000313" key="11">
    <source>
        <dbReference type="Proteomes" id="UP000682877"/>
    </source>
</evidence>
<dbReference type="Pfam" id="PF00657">
    <property type="entry name" value="Lipase_GDSL"/>
    <property type="match status" value="1"/>
</dbReference>
<gene>
    <name evidence="10" type="ORF">AARE701A_LOCUS2869</name>
</gene>
<dbReference type="SUPFAM" id="SSF56219">
    <property type="entry name" value="DNase I-like"/>
    <property type="match status" value="1"/>
</dbReference>
<evidence type="ECO:0000256" key="7">
    <source>
        <dbReference type="ARBA" id="ARBA00023098"/>
    </source>
</evidence>
<reference evidence="10" key="1">
    <citation type="submission" date="2021-01" db="EMBL/GenBank/DDBJ databases">
        <authorList>
            <person name="Bezrukov I."/>
        </authorList>
    </citation>
    <scope>NUCLEOTIDE SEQUENCE</scope>
</reference>
<keyword evidence="5" id="KW-0378">Hydrolase</keyword>
<dbReference type="PANTHER" id="PTHR22835:SF678">
    <property type="entry name" value="SINAPINE ESTERASE"/>
    <property type="match status" value="1"/>
</dbReference>
<dbReference type="InterPro" id="IPR001087">
    <property type="entry name" value="GDSL"/>
</dbReference>
<evidence type="ECO:0000256" key="4">
    <source>
        <dbReference type="ARBA" id="ARBA00022729"/>
    </source>
</evidence>
<dbReference type="InterPro" id="IPR036514">
    <property type="entry name" value="SGNH_hydro_sf"/>
</dbReference>
<comment type="similarity">
    <text evidence="2">Belongs to the 'GDSL' lipolytic enzyme family.</text>
</comment>
<dbReference type="CDD" id="cd01837">
    <property type="entry name" value="SGNH_plant_lipase_like"/>
    <property type="match status" value="1"/>
</dbReference>
<evidence type="ECO:0000256" key="8">
    <source>
        <dbReference type="ARBA" id="ARBA00023180"/>
    </source>
</evidence>
<keyword evidence="7" id="KW-0443">Lipid metabolism</keyword>
<evidence type="ECO:0000256" key="6">
    <source>
        <dbReference type="ARBA" id="ARBA00022963"/>
    </source>
</evidence>
<dbReference type="InterPro" id="IPR036691">
    <property type="entry name" value="Endo/exonu/phosph_ase_sf"/>
</dbReference>
<dbReference type="Proteomes" id="UP000682877">
    <property type="component" value="Chromosome 1"/>
</dbReference>
<evidence type="ECO:0000259" key="9">
    <source>
        <dbReference type="Pfam" id="PF03372"/>
    </source>
</evidence>
<sequence length="674" mass="76010">MWKTLFCQKPQKSEKWVDIIPNHKPHRKNDRFRVVSYNILARWKASSPMYSYSPPDCILWDNRSKAILDNIKSFEADFICLQEVDEYISFFDRNMEAHGYTGIYFPRGEGYIRDGCAIFFKPKFAELITYNIVDYNNLAERRCVASTIHGDAVSKLKCDCIGILAAFKILKPFNHVVIIATTHLKSGKPDEWDDVKLAQAKSLMFELAMFKRTISAVENCSPSVILAGDFNSNPSSDVYEYVNSDNIPVMWPLGGEEEENEFGLCSAYGFTKGEPKFTKYVPGFAETLDYVFFTPSDFISPVKLLDSPDVCRNFESIISFGDSIADTGNLLRLSDRYDLPMSAFPPYGETFFHHPTGRFSDGRLIIDFIAEHLGLPYVPPYFGSIDGNFEKGVNFAVASATALESSFLEERGYHCPHNISLGIQLKIFKESLPNLCGLPSDCREMIRNALILMGEIGANDYNFPLFELRPLDEVKELVPLVISNISSAITDLIGMGGRTFLVPGGFPLGCSVAFLTLYQTSNMEEYDPLTGCLKWLNKFGEYHSEQLKEELKRLRQLNPHVNIIYADYYNASLRLGQETTKYGFINRHLSACCGVGGPYNFNFSRSCGSVGVESCNDPSKYVAWDGLHMTQAAHKSMADGLLNGPYAIPPFNWSCLSSKIKKKEVIRNTIFFDE</sequence>
<keyword evidence="8" id="KW-0325">Glycoprotein</keyword>
<dbReference type="Gene3D" id="3.40.50.1110">
    <property type="entry name" value="SGNH hydrolase"/>
    <property type="match status" value="1"/>
</dbReference>
<dbReference type="InterPro" id="IPR005135">
    <property type="entry name" value="Endo/exonuclease/phosphatase"/>
</dbReference>
<proteinExistence type="inferred from homology"/>
<dbReference type="GO" id="GO:0005576">
    <property type="term" value="C:extracellular region"/>
    <property type="evidence" value="ECO:0007669"/>
    <property type="project" value="UniProtKB-SubCell"/>
</dbReference>
<organism evidence="10 11">
    <name type="scientific">Arabidopsis arenosa</name>
    <name type="common">Sand rock-cress</name>
    <name type="synonym">Cardaminopsis arenosa</name>
    <dbReference type="NCBI Taxonomy" id="38785"/>
    <lineage>
        <taxon>Eukaryota</taxon>
        <taxon>Viridiplantae</taxon>
        <taxon>Streptophyta</taxon>
        <taxon>Embryophyta</taxon>
        <taxon>Tracheophyta</taxon>
        <taxon>Spermatophyta</taxon>
        <taxon>Magnoliopsida</taxon>
        <taxon>eudicotyledons</taxon>
        <taxon>Gunneridae</taxon>
        <taxon>Pentapetalae</taxon>
        <taxon>rosids</taxon>
        <taxon>malvids</taxon>
        <taxon>Brassicales</taxon>
        <taxon>Brassicaceae</taxon>
        <taxon>Camelineae</taxon>
        <taxon>Arabidopsis</taxon>
    </lineage>
</organism>
<keyword evidence="4" id="KW-0732">Signal</keyword>
<dbReference type="Pfam" id="PF03372">
    <property type="entry name" value="Exo_endo_phos"/>
    <property type="match status" value="1"/>
</dbReference>
<dbReference type="GO" id="GO:0016788">
    <property type="term" value="F:hydrolase activity, acting on ester bonds"/>
    <property type="evidence" value="ECO:0007669"/>
    <property type="project" value="InterPro"/>
</dbReference>
<dbReference type="Gene3D" id="3.60.10.10">
    <property type="entry name" value="Endonuclease/exonuclease/phosphatase"/>
    <property type="match status" value="1"/>
</dbReference>
<accession>A0A8S1ZS04</accession>
<evidence type="ECO:0000256" key="3">
    <source>
        <dbReference type="ARBA" id="ARBA00022525"/>
    </source>
</evidence>
<name>A0A8S1ZS04_ARAAE</name>
<dbReference type="GO" id="GO:0016042">
    <property type="term" value="P:lipid catabolic process"/>
    <property type="evidence" value="ECO:0007669"/>
    <property type="project" value="UniProtKB-KW"/>
</dbReference>
<evidence type="ECO:0000313" key="10">
    <source>
        <dbReference type="EMBL" id="CAE5959334.1"/>
    </source>
</evidence>
<comment type="subcellular location">
    <subcellularLocation>
        <location evidence="1">Secreted</location>
    </subcellularLocation>
</comment>
<dbReference type="SUPFAM" id="SSF52266">
    <property type="entry name" value="SGNH hydrolase"/>
    <property type="match status" value="1"/>
</dbReference>
<dbReference type="InterPro" id="IPR035669">
    <property type="entry name" value="SGNH_plant_lipase-like"/>
</dbReference>
<evidence type="ECO:0000256" key="2">
    <source>
        <dbReference type="ARBA" id="ARBA00008668"/>
    </source>
</evidence>
<keyword evidence="3" id="KW-0964">Secreted</keyword>
<dbReference type="EMBL" id="LR999451">
    <property type="protein sequence ID" value="CAE5959334.1"/>
    <property type="molecule type" value="Genomic_DNA"/>
</dbReference>
<dbReference type="PANTHER" id="PTHR22835">
    <property type="entry name" value="ZINC FINGER FYVE DOMAIN CONTAINING PROTEIN"/>
    <property type="match status" value="1"/>
</dbReference>